<evidence type="ECO:0000256" key="10">
    <source>
        <dbReference type="SAM" id="SignalP"/>
    </source>
</evidence>
<evidence type="ECO:0000256" key="6">
    <source>
        <dbReference type="ARBA" id="ARBA00023294"/>
    </source>
</evidence>
<dbReference type="Pfam" id="PF03547">
    <property type="entry name" value="Mem_trans"/>
    <property type="match status" value="1"/>
</dbReference>
<evidence type="ECO:0008006" key="13">
    <source>
        <dbReference type="Google" id="ProtNLM"/>
    </source>
</evidence>
<dbReference type="EMBL" id="JAGGNH010000007">
    <property type="protein sequence ID" value="KAJ0966781.1"/>
    <property type="molecule type" value="Genomic_DNA"/>
</dbReference>
<keyword evidence="6" id="KW-0927">Auxin signaling pathway</keyword>
<feature type="transmembrane region" description="Helical" evidence="9">
    <location>
        <begin position="133"/>
        <end position="154"/>
    </location>
</feature>
<comment type="similarity">
    <text evidence="8">Belongs to the auxin efflux carrier (TC 2.A.69.2) family.</text>
</comment>
<reference evidence="11" key="2">
    <citation type="journal article" date="2022" name="Hortic Res">
        <title>The genome of Dioscorea zingiberensis sheds light on the biosynthesis, origin and evolution of the medicinally important diosgenin saponins.</title>
        <authorList>
            <person name="Li Y."/>
            <person name="Tan C."/>
            <person name="Li Z."/>
            <person name="Guo J."/>
            <person name="Li S."/>
            <person name="Chen X."/>
            <person name="Wang C."/>
            <person name="Dai X."/>
            <person name="Yang H."/>
            <person name="Song W."/>
            <person name="Hou L."/>
            <person name="Xu J."/>
            <person name="Tong Z."/>
            <person name="Xu A."/>
            <person name="Yuan X."/>
            <person name="Wang W."/>
            <person name="Yang Q."/>
            <person name="Chen L."/>
            <person name="Sun Z."/>
            <person name="Wang K."/>
            <person name="Pan B."/>
            <person name="Chen J."/>
            <person name="Bao Y."/>
            <person name="Liu F."/>
            <person name="Qi X."/>
            <person name="Gang D.R."/>
            <person name="Wen J."/>
            <person name="Li J."/>
        </authorList>
    </citation>
    <scope>NUCLEOTIDE SEQUENCE</scope>
    <source>
        <strain evidence="11">Dzin_1.0</strain>
    </source>
</reference>
<dbReference type="PANTHER" id="PTHR31651">
    <property type="match status" value="1"/>
</dbReference>
<comment type="subcellular location">
    <subcellularLocation>
        <location evidence="1">Endoplasmic reticulum membrane</location>
        <topology evidence="1">Multi-pass membrane protein</topology>
    </subcellularLocation>
</comment>
<evidence type="ECO:0000256" key="7">
    <source>
        <dbReference type="ARBA" id="ARBA00025100"/>
    </source>
</evidence>
<sequence length="362" mass="39136">MKVLLICLLGAYLGSGYSSILMPSAREDINKVVYAVFTPTLMFASLSETVTLRDIISWWFMPINVGLIFLIGSMLGQIAVQILKIEAHLQGLVIAACSAGNLGNLLLIIIPAICSEDGSPFGDRLVCSSNGLSYVSFSMALGGLYMWTYTYGIMKKASRLQAELQTDNTEGDNQDNIEEAVLITSTRPMEESTENQIGVPLLSTGGLSSTNLNLSERFKEILDQIAEEALAPPTFSAILGLIFGTVPWLRSLVVGEHAPLRVVQDSIKLLGNGTIPCITLILGGNLSRGLRKSTLKPLMIVAVICVRFVILPVIGIGVVKLAGELGYLPEDPLYHFVLMIQFTLPPAMNISKEASQFNLISV</sequence>
<dbReference type="OrthoDB" id="191139at2759"/>
<dbReference type="Proteomes" id="UP001085076">
    <property type="component" value="Miscellaneous, Linkage group lg07"/>
</dbReference>
<evidence type="ECO:0000256" key="5">
    <source>
        <dbReference type="ARBA" id="ARBA00023136"/>
    </source>
</evidence>
<protein>
    <recommendedName>
        <fullName evidence="13">PIN-like protein</fullName>
    </recommendedName>
</protein>
<feature type="transmembrane region" description="Helical" evidence="9">
    <location>
        <begin position="298"/>
        <end position="321"/>
    </location>
</feature>
<dbReference type="GO" id="GO:0005789">
    <property type="term" value="C:endoplasmic reticulum membrane"/>
    <property type="evidence" value="ECO:0007669"/>
    <property type="project" value="UniProtKB-SubCell"/>
</dbReference>
<dbReference type="GO" id="GO:0009734">
    <property type="term" value="P:auxin-activated signaling pathway"/>
    <property type="evidence" value="ECO:0007669"/>
    <property type="project" value="UniProtKB-KW"/>
</dbReference>
<evidence type="ECO:0000256" key="8">
    <source>
        <dbReference type="ARBA" id="ARBA00025752"/>
    </source>
</evidence>
<keyword evidence="5 9" id="KW-0472">Membrane</keyword>
<accession>A0A9D5H823</accession>
<comment type="caution">
    <text evidence="11">The sequence shown here is derived from an EMBL/GenBank/DDBJ whole genome shotgun (WGS) entry which is preliminary data.</text>
</comment>
<evidence type="ECO:0000256" key="2">
    <source>
        <dbReference type="ARBA" id="ARBA00022448"/>
    </source>
</evidence>
<keyword evidence="2" id="KW-0813">Transport</keyword>
<evidence type="ECO:0000313" key="11">
    <source>
        <dbReference type="EMBL" id="KAJ0966781.1"/>
    </source>
</evidence>
<feature type="transmembrane region" description="Helical" evidence="9">
    <location>
        <begin position="92"/>
        <end position="113"/>
    </location>
</feature>
<evidence type="ECO:0000256" key="1">
    <source>
        <dbReference type="ARBA" id="ARBA00004477"/>
    </source>
</evidence>
<dbReference type="PANTHER" id="PTHR31651:SF3">
    <property type="entry name" value="PROTEIN PIN-LIKES 7"/>
    <property type="match status" value="1"/>
</dbReference>
<keyword evidence="12" id="KW-1185">Reference proteome</keyword>
<proteinExistence type="inferred from homology"/>
<keyword evidence="3 9" id="KW-0812">Transmembrane</keyword>
<comment type="function">
    <text evidence="7">Involved in cellular auxin homeostasis by regulating auxin metabolism. Regulates intracellular auxin accumulation at the endoplasmic reticulum and thus auxin availability for nuclear auxin signaling.</text>
</comment>
<reference evidence="11" key="1">
    <citation type="submission" date="2021-03" db="EMBL/GenBank/DDBJ databases">
        <authorList>
            <person name="Li Z."/>
            <person name="Yang C."/>
        </authorList>
    </citation>
    <scope>NUCLEOTIDE SEQUENCE</scope>
    <source>
        <strain evidence="11">Dzin_1.0</strain>
        <tissue evidence="11">Leaf</tissue>
    </source>
</reference>
<feature type="transmembrane region" description="Helical" evidence="9">
    <location>
        <begin position="56"/>
        <end position="80"/>
    </location>
</feature>
<dbReference type="GO" id="GO:0080162">
    <property type="term" value="P:endoplasmic reticulum to cytosol auxin transport"/>
    <property type="evidence" value="ECO:0007669"/>
    <property type="project" value="InterPro"/>
</dbReference>
<feature type="signal peptide" evidence="10">
    <location>
        <begin position="1"/>
        <end position="18"/>
    </location>
</feature>
<dbReference type="AlphaFoldDB" id="A0A9D5H823"/>
<dbReference type="InterPro" id="IPR004776">
    <property type="entry name" value="Mem_transp_PIN-like"/>
</dbReference>
<evidence type="ECO:0000256" key="9">
    <source>
        <dbReference type="SAM" id="Phobius"/>
    </source>
</evidence>
<name>A0A9D5H823_9LILI</name>
<keyword evidence="10" id="KW-0732">Signal</keyword>
<dbReference type="InterPro" id="IPR045033">
    <property type="entry name" value="PILS1/3/4/5/7"/>
</dbReference>
<keyword evidence="4 9" id="KW-1133">Transmembrane helix</keyword>
<evidence type="ECO:0000256" key="4">
    <source>
        <dbReference type="ARBA" id="ARBA00022989"/>
    </source>
</evidence>
<organism evidence="11 12">
    <name type="scientific">Dioscorea zingiberensis</name>
    <dbReference type="NCBI Taxonomy" id="325984"/>
    <lineage>
        <taxon>Eukaryota</taxon>
        <taxon>Viridiplantae</taxon>
        <taxon>Streptophyta</taxon>
        <taxon>Embryophyta</taxon>
        <taxon>Tracheophyta</taxon>
        <taxon>Spermatophyta</taxon>
        <taxon>Magnoliopsida</taxon>
        <taxon>Liliopsida</taxon>
        <taxon>Dioscoreales</taxon>
        <taxon>Dioscoreaceae</taxon>
        <taxon>Dioscorea</taxon>
    </lineage>
</organism>
<feature type="chain" id="PRO_5038452869" description="PIN-like protein" evidence="10">
    <location>
        <begin position="19"/>
        <end position="362"/>
    </location>
</feature>
<evidence type="ECO:0000313" key="12">
    <source>
        <dbReference type="Proteomes" id="UP001085076"/>
    </source>
</evidence>
<evidence type="ECO:0000256" key="3">
    <source>
        <dbReference type="ARBA" id="ARBA00022692"/>
    </source>
</evidence>
<gene>
    <name evidence="11" type="ORF">J5N97_023698</name>
</gene>